<gene>
    <name evidence="2" type="ORF">DCC35_12000</name>
</gene>
<dbReference type="OrthoDB" id="128043at2"/>
<dbReference type="KEGG" id="fpf:DCC35_12000"/>
<feature type="transmembrane region" description="Helical" evidence="1">
    <location>
        <begin position="140"/>
        <end position="162"/>
    </location>
</feature>
<dbReference type="EMBL" id="CP028923">
    <property type="protein sequence ID" value="QCK15415.1"/>
    <property type="molecule type" value="Genomic_DNA"/>
</dbReference>
<keyword evidence="1" id="KW-0472">Membrane</keyword>
<protein>
    <submittedName>
        <fullName evidence="2">Uncharacterized protein</fullName>
    </submittedName>
</protein>
<proteinExistence type="predicted"/>
<organism evidence="2 3">
    <name type="scientific">Mangrovivirga cuniculi</name>
    <dbReference type="NCBI Taxonomy" id="2715131"/>
    <lineage>
        <taxon>Bacteria</taxon>
        <taxon>Pseudomonadati</taxon>
        <taxon>Bacteroidota</taxon>
        <taxon>Cytophagia</taxon>
        <taxon>Cytophagales</taxon>
        <taxon>Mangrovivirgaceae</taxon>
        <taxon>Mangrovivirga</taxon>
    </lineage>
</organism>
<name>A0A4D7JXE2_9BACT</name>
<evidence type="ECO:0000313" key="3">
    <source>
        <dbReference type="Proteomes" id="UP000298616"/>
    </source>
</evidence>
<dbReference type="AlphaFoldDB" id="A0A4D7JXE2"/>
<keyword evidence="1" id="KW-1133">Transmembrane helix</keyword>
<keyword evidence="1" id="KW-0812">Transmembrane</keyword>
<feature type="transmembrane region" description="Helical" evidence="1">
    <location>
        <begin position="183"/>
        <end position="204"/>
    </location>
</feature>
<reference evidence="2 3" key="1">
    <citation type="submission" date="2018-04" db="EMBL/GenBank/DDBJ databases">
        <title>Complete genome uncultured novel isolate.</title>
        <authorList>
            <person name="Merlino G."/>
        </authorList>
    </citation>
    <scope>NUCLEOTIDE SEQUENCE [LARGE SCALE GENOMIC DNA]</scope>
    <source>
        <strain evidence="3">R1DC9</strain>
    </source>
</reference>
<evidence type="ECO:0000256" key="1">
    <source>
        <dbReference type="SAM" id="Phobius"/>
    </source>
</evidence>
<sequence>MKKSLLYISLFLILILLPSHIGSPGVTLEGAAGPYNLTVVVNSPDVIPGTASVDIYTTDRGIDSISVKPMYWYAGTKGTPKSDPALPVDGEPGHYKAEVWLMSSGTAGISVNVTGREGKGEILVPVMAVSTAKKEMEASLGWTLAGLGLFLVILMTTIISLSMKDSQRDPGEKPDKKTRRKRWIGALIGMVVLILLLWGGNNWWKSWAKNYSRYMYKPYTATTEIKSSNGIQKLVFNIDSTKLESLYLTRSLNYLVPDHGKIMHMFLLRENKLDVFAHLHPTRLDSSTFETIIPPLPPGNYYVFTDVSRLSGFSETIADTVTIGEASPQLVNSWNDSLLMDVDDTYYITDPYIEDAEKEILPGGDIVICGSPGERTRLPDGSWVTLELPEEKVFRSGQLYDLTIVVDDPDGNPAELEPYLGMMGHAVVFKSDGSVYIHLHPVGSYSTASQQTMLSRFQGESGMVDWDNLPDPVIFMDSVDNYITYLNKLSDEKREEILLADMDHDYDADDPEHEGHSSVSFPYTFPTSGNYRIYVQMKRKGKILNGAFDVVVEE</sequence>
<accession>A0A4D7JXE2</accession>
<keyword evidence="3" id="KW-1185">Reference proteome</keyword>
<dbReference type="RefSeq" id="WP_137091013.1">
    <property type="nucleotide sequence ID" value="NZ_CP028923.1"/>
</dbReference>
<evidence type="ECO:0000313" key="2">
    <source>
        <dbReference type="EMBL" id="QCK15415.1"/>
    </source>
</evidence>
<dbReference type="Proteomes" id="UP000298616">
    <property type="component" value="Chromosome"/>
</dbReference>